<dbReference type="EMBL" id="LOPU01000016">
    <property type="protein sequence ID" value="KTG10891.1"/>
    <property type="molecule type" value="Genomic_DNA"/>
</dbReference>
<accession>A0A0W1RBW6</accession>
<dbReference type="AlphaFoldDB" id="A0A0W1RBW6"/>
<feature type="region of interest" description="Disordered" evidence="1">
    <location>
        <begin position="41"/>
        <end position="68"/>
    </location>
</feature>
<evidence type="ECO:0000313" key="3">
    <source>
        <dbReference type="Proteomes" id="UP000054387"/>
    </source>
</evidence>
<name>A0A0W1RBW6_9EURY</name>
<gene>
    <name evidence="2" type="ORF">AUR64_06835</name>
</gene>
<proteinExistence type="predicted"/>
<dbReference type="Proteomes" id="UP000054387">
    <property type="component" value="Unassembled WGS sequence"/>
</dbReference>
<keyword evidence="3" id="KW-1185">Reference proteome</keyword>
<evidence type="ECO:0000256" key="1">
    <source>
        <dbReference type="SAM" id="MobiDB-lite"/>
    </source>
</evidence>
<sequence>MKVKSGDCRGLVAKFRVVSVVAAKRLQRPCGDGRRRWTTATVDDGDGGRRRRWTTTSYSPTPTSFING</sequence>
<evidence type="ECO:0000313" key="2">
    <source>
        <dbReference type="EMBL" id="KTG10891.1"/>
    </source>
</evidence>
<feature type="compositionally biased region" description="Low complexity" evidence="1">
    <location>
        <begin position="54"/>
        <end position="68"/>
    </location>
</feature>
<protein>
    <submittedName>
        <fullName evidence="2">Uncharacterized protein</fullName>
    </submittedName>
</protein>
<organism evidence="2 3">
    <name type="scientific">Haloprofundus marisrubri</name>
    <dbReference type="NCBI Taxonomy" id="1514971"/>
    <lineage>
        <taxon>Archaea</taxon>
        <taxon>Methanobacteriati</taxon>
        <taxon>Methanobacteriota</taxon>
        <taxon>Stenosarchaea group</taxon>
        <taxon>Halobacteria</taxon>
        <taxon>Halobacteriales</taxon>
        <taxon>Haloferacaceae</taxon>
        <taxon>Haloprofundus</taxon>
    </lineage>
</organism>
<reference evidence="2 3" key="1">
    <citation type="submission" date="2015-12" db="EMBL/GenBank/DDBJ databases">
        <title>Haloprofundus marisrubri gen. nov., sp. nov., an extremely halophilic archaeon isolated from the Discovery deep brine-seawater interface in the Red Sea.</title>
        <authorList>
            <person name="Zhang G."/>
            <person name="Stingl U."/>
            <person name="Rashid M."/>
        </authorList>
    </citation>
    <scope>NUCLEOTIDE SEQUENCE [LARGE SCALE GENOMIC DNA]</scope>
    <source>
        <strain evidence="2 3">SB9</strain>
    </source>
</reference>
<comment type="caution">
    <text evidence="2">The sequence shown here is derived from an EMBL/GenBank/DDBJ whole genome shotgun (WGS) entry which is preliminary data.</text>
</comment>